<keyword evidence="2" id="KW-0255">Endonuclease</keyword>
<feature type="domain" description="Type II methyltransferase M.TaqI-like" evidence="1">
    <location>
        <begin position="3"/>
        <end position="89"/>
    </location>
</feature>
<organism evidence="2 3">
    <name type="scientific">[Clostridium] leptum</name>
    <dbReference type="NCBI Taxonomy" id="1535"/>
    <lineage>
        <taxon>Bacteria</taxon>
        <taxon>Bacillati</taxon>
        <taxon>Bacillota</taxon>
        <taxon>Clostridia</taxon>
        <taxon>Eubacteriales</taxon>
        <taxon>Oscillospiraceae</taxon>
        <taxon>Oscillospiraceae incertae sedis</taxon>
    </lineage>
</organism>
<dbReference type="SUPFAM" id="SSF53335">
    <property type="entry name" value="S-adenosyl-L-methionine-dependent methyltransferases"/>
    <property type="match status" value="1"/>
</dbReference>
<name>A0A412AXQ7_9FIRM</name>
<dbReference type="EMBL" id="QRTC01000022">
    <property type="protein sequence ID" value="RGQ40921.1"/>
    <property type="molecule type" value="Genomic_DNA"/>
</dbReference>
<dbReference type="GO" id="GO:0009007">
    <property type="term" value="F:site-specific DNA-methyltransferase (adenine-specific) activity"/>
    <property type="evidence" value="ECO:0007669"/>
    <property type="project" value="UniProtKB-EC"/>
</dbReference>
<sequence>MGKKLFDYVIGNPPYQEEFGGSGENKTYGAPVYNQFMDAVYSVSDKVELIHPARFLFNAGSTPKAWNKKMLEDPHFKVLRYEEDATKVFSNTDIKGGIAITYRDDSMDFGALGIFTPFPELNTIMHKVWTDKSTISFSSICVSSYAYHFTEILHAENSTAKEKMSKGHLYDLKSNVMDRLPDIFLSNPLDDTEYLTVLGRTGNQRVYKYIRRKYIQTIDNTDLFKVFISAATGTGQFGETFAEPIVAEPGLIATETFSSIGAFSTEQEANNCLKYIKTKFARALLGVLKKTQHLTVENWKYVPLQDFTENSDIDWSKSIHEIDLQLYRKYGLDEKEIEFIESHVKEMA</sequence>
<dbReference type="PROSITE" id="PS00092">
    <property type="entry name" value="N6_MTASE"/>
    <property type="match status" value="1"/>
</dbReference>
<dbReference type="GO" id="GO:0032259">
    <property type="term" value="P:methylation"/>
    <property type="evidence" value="ECO:0007669"/>
    <property type="project" value="InterPro"/>
</dbReference>
<dbReference type="InterPro" id="IPR029063">
    <property type="entry name" value="SAM-dependent_MTases_sf"/>
</dbReference>
<accession>A0A412AXQ7</accession>
<comment type="caution">
    <text evidence="2">The sequence shown here is derived from an EMBL/GenBank/DDBJ whole genome shotgun (WGS) entry which is preliminary data.</text>
</comment>
<evidence type="ECO:0000313" key="2">
    <source>
        <dbReference type="EMBL" id="RGQ40921.1"/>
    </source>
</evidence>
<dbReference type="Pfam" id="PF07669">
    <property type="entry name" value="Eco57I"/>
    <property type="match status" value="1"/>
</dbReference>
<dbReference type="InterPro" id="IPR002052">
    <property type="entry name" value="DNA_methylase_N6_adenine_CS"/>
</dbReference>
<gene>
    <name evidence="2" type="ORF">DWY99_06875</name>
</gene>
<evidence type="ECO:0000259" key="1">
    <source>
        <dbReference type="Pfam" id="PF07669"/>
    </source>
</evidence>
<dbReference type="InterPro" id="IPR011639">
    <property type="entry name" value="MethylTrfase_TaqI-like_dom"/>
</dbReference>
<proteinExistence type="predicted"/>
<protein>
    <submittedName>
        <fullName evidence="2">Restriction endonuclease</fullName>
    </submittedName>
</protein>
<dbReference type="AlphaFoldDB" id="A0A412AXQ7"/>
<keyword evidence="2" id="KW-0378">Hydrolase</keyword>
<dbReference type="GO" id="GO:0004519">
    <property type="term" value="F:endonuclease activity"/>
    <property type="evidence" value="ECO:0007669"/>
    <property type="project" value="UniProtKB-KW"/>
</dbReference>
<reference evidence="2 3" key="1">
    <citation type="submission" date="2018-08" db="EMBL/GenBank/DDBJ databases">
        <title>A genome reference for cultivated species of the human gut microbiota.</title>
        <authorList>
            <person name="Zou Y."/>
            <person name="Xue W."/>
            <person name="Luo G."/>
        </authorList>
    </citation>
    <scope>NUCLEOTIDE SEQUENCE [LARGE SCALE GENOMIC DNA]</scope>
    <source>
        <strain evidence="2 3">AF28-26</strain>
    </source>
</reference>
<keyword evidence="2" id="KW-0540">Nuclease</keyword>
<evidence type="ECO:0000313" key="3">
    <source>
        <dbReference type="Proteomes" id="UP000284751"/>
    </source>
</evidence>
<dbReference type="GO" id="GO:0006304">
    <property type="term" value="P:DNA modification"/>
    <property type="evidence" value="ECO:0007669"/>
    <property type="project" value="InterPro"/>
</dbReference>
<dbReference type="GO" id="GO:0003676">
    <property type="term" value="F:nucleic acid binding"/>
    <property type="evidence" value="ECO:0007669"/>
    <property type="project" value="InterPro"/>
</dbReference>
<dbReference type="Proteomes" id="UP000284751">
    <property type="component" value="Unassembled WGS sequence"/>
</dbReference>